<protein>
    <submittedName>
        <fullName evidence="2">Uncharacterized protein</fullName>
    </submittedName>
</protein>
<feature type="region of interest" description="Disordered" evidence="1">
    <location>
        <begin position="48"/>
        <end position="81"/>
    </location>
</feature>
<feature type="compositionally biased region" description="Basic and acidic residues" evidence="1">
    <location>
        <begin position="145"/>
        <end position="181"/>
    </location>
</feature>
<dbReference type="KEGG" id="fcy:FRACYDRAFT_232152"/>
<sequence>MRRVLILSFGIIVLFCVFIIWTMSLDLKMISRSNESSTPTAKEIANQNISHSMEPSMKKNNSNSNNKKPVAAASTDTPEEAIPADTTIAPEEPEVEASFKNAPEVAPDATNEESPESDPVPVRVDEDDKKKAEEEAAAAILKVQEGAKTRAEKEAKAEAEKKEEEAAKAKTEAEAEAKKNVEEEEADKAEAAAKAEAKNKAQEEEAAKAKAAAEAEAKKKSDKEAAAIAKAEVEAKAAAEAEAKKKADEEAAKAEAKAKAAAETEAKIEAEVSKDIEQNDITAGEEASNQKSLTVHVYGGSITKGRGLLIDGHPFSSLLQSMMQEYYHNMNVVVSNFGIPASGPQYWIECGIGFADIIISEFWINEWSTQRLKSWYELAQSQSKHLVVLDLWSWLTPPSNSTGKPTIIALPTIVNTSFVSLDKTEQDTWRDLIPSYFNYSESLGYGKVGEYIPQECYDSRYMRSENETWQMGICRGKFANAMQHGTQVYHDQVAKTLYNHLVPSVITSILKDDGDHIDSTSSALCIGKWNLKKDVDYGKVGSWNTTIVYNEGFSVNYAYEPSRKDASKITLNTNTTSSQLQLNCPPLYNTAKIGYMAHSDENESGIIVINGAQISTQLEGENRPHIRIRQYSSSLTLPIKVSIKELPIGQYIEFTGLLHAFTYTGGAIVYRSKAQSIVALSSTKAELIEAVTAANTSIQDIPDI</sequence>
<feature type="compositionally biased region" description="Basic and acidic residues" evidence="1">
    <location>
        <begin position="188"/>
        <end position="221"/>
    </location>
</feature>
<dbReference type="OrthoDB" id="55461at2759"/>
<proteinExistence type="predicted"/>
<dbReference type="SUPFAM" id="SSF52266">
    <property type="entry name" value="SGNH hydrolase"/>
    <property type="match status" value="1"/>
</dbReference>
<dbReference type="EMBL" id="KV784353">
    <property type="protein sequence ID" value="OEU22001.1"/>
    <property type="molecule type" value="Genomic_DNA"/>
</dbReference>
<evidence type="ECO:0000256" key="1">
    <source>
        <dbReference type="SAM" id="MobiDB-lite"/>
    </source>
</evidence>
<dbReference type="AlphaFoldDB" id="A0A1E7FV16"/>
<dbReference type="InterPro" id="IPR014161">
    <property type="entry name" value="Tol-Pal_TolA"/>
</dbReference>
<evidence type="ECO:0000313" key="3">
    <source>
        <dbReference type="Proteomes" id="UP000095751"/>
    </source>
</evidence>
<feature type="region of interest" description="Disordered" evidence="1">
    <location>
        <begin position="103"/>
        <end position="221"/>
    </location>
</feature>
<evidence type="ECO:0000313" key="2">
    <source>
        <dbReference type="EMBL" id="OEU22001.1"/>
    </source>
</evidence>
<accession>A0A1E7FV16</accession>
<dbReference type="GO" id="GO:0016020">
    <property type="term" value="C:membrane"/>
    <property type="evidence" value="ECO:0007669"/>
    <property type="project" value="InterPro"/>
</dbReference>
<keyword evidence="3" id="KW-1185">Reference proteome</keyword>
<reference evidence="2 3" key="1">
    <citation type="submission" date="2016-09" db="EMBL/GenBank/DDBJ databases">
        <title>Extensive genetic diversity and differential bi-allelic expression allows diatom success in the polar Southern Ocean.</title>
        <authorList>
            <consortium name="DOE Joint Genome Institute"/>
            <person name="Mock T."/>
            <person name="Otillar R.P."/>
            <person name="Strauss J."/>
            <person name="Dupont C."/>
            <person name="Frickenhaus S."/>
            <person name="Maumus F."/>
            <person name="Mcmullan M."/>
            <person name="Sanges R."/>
            <person name="Schmutz J."/>
            <person name="Toseland A."/>
            <person name="Valas R."/>
            <person name="Veluchamy A."/>
            <person name="Ward B.J."/>
            <person name="Allen A."/>
            <person name="Barry K."/>
            <person name="Falciatore A."/>
            <person name="Ferrante M."/>
            <person name="Fortunato A.E."/>
            <person name="Gloeckner G."/>
            <person name="Gruber A."/>
            <person name="Hipkin R."/>
            <person name="Janech M."/>
            <person name="Kroth P."/>
            <person name="Leese F."/>
            <person name="Lindquist E."/>
            <person name="Lyon B.R."/>
            <person name="Martin J."/>
            <person name="Mayer C."/>
            <person name="Parker M."/>
            <person name="Quesneville H."/>
            <person name="Raymond J."/>
            <person name="Uhlig C."/>
            <person name="Valentin K.U."/>
            <person name="Worden A.Z."/>
            <person name="Armbrust E.V."/>
            <person name="Bowler C."/>
            <person name="Green B."/>
            <person name="Moulton V."/>
            <person name="Van Oosterhout C."/>
            <person name="Grigoriev I."/>
        </authorList>
    </citation>
    <scope>NUCLEOTIDE SEQUENCE [LARGE SCALE GENOMIC DNA]</scope>
    <source>
        <strain evidence="2 3">CCMP1102</strain>
    </source>
</reference>
<organism evidence="2 3">
    <name type="scientific">Fragilariopsis cylindrus CCMP1102</name>
    <dbReference type="NCBI Taxonomy" id="635003"/>
    <lineage>
        <taxon>Eukaryota</taxon>
        <taxon>Sar</taxon>
        <taxon>Stramenopiles</taxon>
        <taxon>Ochrophyta</taxon>
        <taxon>Bacillariophyta</taxon>
        <taxon>Bacillariophyceae</taxon>
        <taxon>Bacillariophycidae</taxon>
        <taxon>Bacillariales</taxon>
        <taxon>Bacillariaceae</taxon>
        <taxon>Fragilariopsis</taxon>
    </lineage>
</organism>
<feature type="compositionally biased region" description="Low complexity" evidence="1">
    <location>
        <begin position="58"/>
        <end position="68"/>
    </location>
</feature>
<feature type="compositionally biased region" description="Basic and acidic residues" evidence="1">
    <location>
        <begin position="123"/>
        <end position="134"/>
    </location>
</feature>
<dbReference type="InParanoid" id="A0A1E7FV16"/>
<name>A0A1E7FV16_9STRA</name>
<dbReference type="GO" id="GO:0043213">
    <property type="term" value="P:bacteriocin transport"/>
    <property type="evidence" value="ECO:0007669"/>
    <property type="project" value="InterPro"/>
</dbReference>
<gene>
    <name evidence="2" type="ORF">FRACYDRAFT_232152</name>
</gene>
<dbReference type="Proteomes" id="UP000095751">
    <property type="component" value="Unassembled WGS sequence"/>
</dbReference>
<dbReference type="NCBIfam" id="TIGR02794">
    <property type="entry name" value="tolA_full"/>
    <property type="match status" value="1"/>
</dbReference>
<dbReference type="GO" id="GO:0019534">
    <property type="term" value="F:toxin transmembrane transporter activity"/>
    <property type="evidence" value="ECO:0007669"/>
    <property type="project" value="InterPro"/>
</dbReference>